<organism evidence="1 2">
    <name type="scientific">Candidatus Proximibacter danicus</name>
    <dbReference type="NCBI Taxonomy" id="2954365"/>
    <lineage>
        <taxon>Bacteria</taxon>
        <taxon>Pseudomonadati</taxon>
        <taxon>Pseudomonadota</taxon>
        <taxon>Betaproteobacteria</taxon>
        <taxon>Candidatus Proximibacter</taxon>
    </lineage>
</organism>
<evidence type="ECO:0000313" key="1">
    <source>
        <dbReference type="EMBL" id="MBK8525067.1"/>
    </source>
</evidence>
<gene>
    <name evidence="1" type="ORF">IPL58_14015</name>
</gene>
<dbReference type="Proteomes" id="UP000886689">
    <property type="component" value="Unassembled WGS sequence"/>
</dbReference>
<evidence type="ECO:0000313" key="2">
    <source>
        <dbReference type="Proteomes" id="UP000886689"/>
    </source>
</evidence>
<reference evidence="1" key="1">
    <citation type="submission" date="2020-10" db="EMBL/GenBank/DDBJ databases">
        <title>Connecting structure to function with the recovery of over 1000 high-quality activated sludge metagenome-assembled genomes encoding full-length rRNA genes using long-read sequencing.</title>
        <authorList>
            <person name="Singleton C.M."/>
            <person name="Petriglieri F."/>
            <person name="Kristensen J.M."/>
            <person name="Kirkegaard R.H."/>
            <person name="Michaelsen T.Y."/>
            <person name="Andersen M.H."/>
            <person name="Karst S.M."/>
            <person name="Dueholm M.S."/>
            <person name="Nielsen P.H."/>
            <person name="Albertsen M."/>
        </authorList>
    </citation>
    <scope>NUCLEOTIDE SEQUENCE</scope>
    <source>
        <strain evidence="1">Hirt_18-Q3-R61-65_BATAC.395</strain>
    </source>
</reference>
<accession>A0A9D7K5L4</accession>
<protein>
    <submittedName>
        <fullName evidence="1">Uncharacterized protein</fullName>
    </submittedName>
</protein>
<comment type="caution">
    <text evidence="1">The sequence shown here is derived from an EMBL/GenBank/DDBJ whole genome shotgun (WGS) entry which is preliminary data.</text>
</comment>
<dbReference type="AlphaFoldDB" id="A0A9D7K5L4"/>
<proteinExistence type="predicted"/>
<sequence length="150" mass="16343">MNPRQRASQWLLVIATLSGPGGAAAEEAMGRLFFTQEKRELLDRQRALNILESEVIAEDPQIVVNGQVRRSSGKRTTWINGQAQDDTQTRTGVIAHPAAQGHERVIIESGDDPRAAVRVGETLSRGTQETHDVLGDGKIMINRPGSKSGH</sequence>
<dbReference type="EMBL" id="JADJUC010000023">
    <property type="protein sequence ID" value="MBK8525067.1"/>
    <property type="molecule type" value="Genomic_DNA"/>
</dbReference>
<name>A0A9D7K5L4_9PROT</name>